<evidence type="ECO:0000259" key="3">
    <source>
        <dbReference type="Pfam" id="PF05426"/>
    </source>
</evidence>
<name>A0A7V2WUL6_LEUMU</name>
<dbReference type="Gene3D" id="1.50.10.100">
    <property type="entry name" value="Chondroitin AC/alginate lyase"/>
    <property type="match status" value="1"/>
</dbReference>
<sequence>METLQSAGITNAKNKSLKKTRKALRDSQNTALLALAYYITDKKAYLKQAKKYLLAWAETHQPNGHPINETRLEGFLWAYDLLYCEFSQTAHRKIKIWLLNLQTNKHNWKFGASSGKNNFRTHQLKILLMVDRLLEDEKSLNTDRETLRQHVDKNLLKNGISVDYQERDALHYHVYNLEPWLEIALLEPQYLPRVKESYDYLIKQVKDDNIHHQFANSKQKIDRKRAKGGFSYVKKGGSFDTKRITRSVIAFNTLSQEESDREVVKYLSTKKARQSLLFHYIRYSLWEIPQSN</sequence>
<evidence type="ECO:0000313" key="4">
    <source>
        <dbReference type="EMBL" id="HFC91909.1"/>
    </source>
</evidence>
<reference evidence="4" key="1">
    <citation type="journal article" date="2020" name="mSystems">
        <title>Genome- and Community-Level Interaction Insights into Carbon Utilization and Element Cycling Functions of Hydrothermarchaeota in Hydrothermal Sediment.</title>
        <authorList>
            <person name="Zhou Z."/>
            <person name="Liu Y."/>
            <person name="Xu W."/>
            <person name="Pan J."/>
            <person name="Luo Z.H."/>
            <person name="Li M."/>
        </authorList>
    </citation>
    <scope>NUCLEOTIDE SEQUENCE [LARGE SCALE GENOMIC DNA]</scope>
    <source>
        <strain evidence="4">HyVt-493</strain>
    </source>
</reference>
<dbReference type="GO" id="GO:0016829">
    <property type="term" value="F:lyase activity"/>
    <property type="evidence" value="ECO:0007669"/>
    <property type="project" value="UniProtKB-KW"/>
</dbReference>
<dbReference type="InterPro" id="IPR008397">
    <property type="entry name" value="Alginate_lyase_dom"/>
</dbReference>
<proteinExistence type="predicted"/>
<dbReference type="Proteomes" id="UP000885750">
    <property type="component" value="Unassembled WGS sequence"/>
</dbReference>
<feature type="domain" description="Alginate lyase" evidence="3">
    <location>
        <begin position="7"/>
        <end position="185"/>
    </location>
</feature>
<organism evidence="4">
    <name type="scientific">Leucothrix mucor</name>
    <dbReference type="NCBI Taxonomy" id="45248"/>
    <lineage>
        <taxon>Bacteria</taxon>
        <taxon>Pseudomonadati</taxon>
        <taxon>Pseudomonadota</taxon>
        <taxon>Gammaproteobacteria</taxon>
        <taxon>Thiotrichales</taxon>
        <taxon>Thiotrichaceae</taxon>
        <taxon>Leucothrix</taxon>
    </lineage>
</organism>
<dbReference type="Pfam" id="PF05426">
    <property type="entry name" value="Alginate_lyase"/>
    <property type="match status" value="1"/>
</dbReference>
<accession>A0A7V2WUL6</accession>
<dbReference type="AlphaFoldDB" id="A0A7V2WUL6"/>
<dbReference type="GO" id="GO:0042597">
    <property type="term" value="C:periplasmic space"/>
    <property type="evidence" value="ECO:0007669"/>
    <property type="project" value="InterPro"/>
</dbReference>
<dbReference type="InterPro" id="IPR008929">
    <property type="entry name" value="Chondroitin_lyas"/>
</dbReference>
<evidence type="ECO:0000256" key="2">
    <source>
        <dbReference type="ARBA" id="ARBA00023239"/>
    </source>
</evidence>
<comment type="caution">
    <text evidence="4">The sequence shown here is derived from an EMBL/GenBank/DDBJ whole genome shotgun (WGS) entry which is preliminary data.</text>
</comment>
<keyword evidence="1" id="KW-0732">Signal</keyword>
<gene>
    <name evidence="4" type="ORF">ENJ51_03770</name>
</gene>
<dbReference type="SUPFAM" id="SSF48230">
    <property type="entry name" value="Chondroitin AC/alginate lyase"/>
    <property type="match status" value="1"/>
</dbReference>
<dbReference type="EMBL" id="DRMS01000152">
    <property type="protein sequence ID" value="HFC91909.1"/>
    <property type="molecule type" value="Genomic_DNA"/>
</dbReference>
<evidence type="ECO:0000256" key="1">
    <source>
        <dbReference type="ARBA" id="ARBA00022729"/>
    </source>
</evidence>
<protein>
    <recommendedName>
        <fullName evidence="3">Alginate lyase domain-containing protein</fullName>
    </recommendedName>
</protein>
<keyword evidence="2" id="KW-0456">Lyase</keyword>